<dbReference type="eggNOG" id="COG0827">
    <property type="taxonomic scope" value="Bacteria"/>
</dbReference>
<evidence type="ECO:0000259" key="8">
    <source>
        <dbReference type="Pfam" id="PF07669"/>
    </source>
</evidence>
<dbReference type="eggNOG" id="COG1002">
    <property type="taxonomic scope" value="Bacteria"/>
</dbReference>
<keyword evidence="4" id="KW-0949">S-adenosyl-L-methionine</keyword>
<dbReference type="KEGG" id="sdn:Sden_0308"/>
<dbReference type="Gene3D" id="3.40.50.150">
    <property type="entry name" value="Vaccinia Virus protein VP39"/>
    <property type="match status" value="1"/>
</dbReference>
<evidence type="ECO:0000256" key="4">
    <source>
        <dbReference type="ARBA" id="ARBA00022691"/>
    </source>
</evidence>
<accession>Q12SH3</accession>
<protein>
    <recommendedName>
        <fullName evidence="1">site-specific DNA-methyltransferase (adenine-specific)</fullName>
        <ecNumber evidence="1">2.1.1.72</ecNumber>
    </recommendedName>
</protein>
<dbReference type="InterPro" id="IPR002052">
    <property type="entry name" value="DNA_methylase_N6_adenine_CS"/>
</dbReference>
<dbReference type="Proteomes" id="UP000001982">
    <property type="component" value="Chromosome"/>
</dbReference>
<dbReference type="GO" id="GO:0003677">
    <property type="term" value="F:DNA binding"/>
    <property type="evidence" value="ECO:0007669"/>
    <property type="project" value="UniProtKB-KW"/>
</dbReference>
<dbReference type="GO" id="GO:0009307">
    <property type="term" value="P:DNA restriction-modification system"/>
    <property type="evidence" value="ECO:0007669"/>
    <property type="project" value="UniProtKB-KW"/>
</dbReference>
<dbReference type="InterPro" id="IPR011639">
    <property type="entry name" value="MethylTrfase_TaqI-like_dom"/>
</dbReference>
<dbReference type="SUPFAM" id="SSF53335">
    <property type="entry name" value="S-adenosyl-L-methionine-dependent methyltransferases"/>
    <property type="match status" value="1"/>
</dbReference>
<dbReference type="PANTHER" id="PTHR33841">
    <property type="entry name" value="DNA METHYLTRANSFERASE YEEA-RELATED"/>
    <property type="match status" value="1"/>
</dbReference>
<dbReference type="HOGENOM" id="CLU_287691_0_0_6"/>
<proteinExistence type="predicted"/>
<dbReference type="GO" id="GO:0009007">
    <property type="term" value="F:site-specific DNA-methyltransferase (adenine-specific) activity"/>
    <property type="evidence" value="ECO:0007669"/>
    <property type="project" value="UniProtKB-EC"/>
</dbReference>
<dbReference type="EMBL" id="CP000302">
    <property type="protein sequence ID" value="ABE53603.1"/>
    <property type="molecule type" value="Genomic_DNA"/>
</dbReference>
<dbReference type="PANTHER" id="PTHR33841:SF6">
    <property type="entry name" value="TYPE II METHYLTRANSFERASE M.HINDII"/>
    <property type="match status" value="1"/>
</dbReference>
<dbReference type="REBASE" id="12177">
    <property type="entry name" value="SdeOSORF309P"/>
</dbReference>
<dbReference type="OrthoDB" id="9782445at2"/>
<evidence type="ECO:0000256" key="6">
    <source>
        <dbReference type="ARBA" id="ARBA00023125"/>
    </source>
</evidence>
<evidence type="ECO:0000256" key="3">
    <source>
        <dbReference type="ARBA" id="ARBA00022679"/>
    </source>
</evidence>
<dbReference type="Pfam" id="PF07669">
    <property type="entry name" value="Eco57I"/>
    <property type="match status" value="1"/>
</dbReference>
<keyword evidence="2" id="KW-0489">Methyltransferase</keyword>
<keyword evidence="10" id="KW-1185">Reference proteome</keyword>
<keyword evidence="6" id="KW-0238">DNA-binding</keyword>
<evidence type="ECO:0000256" key="2">
    <source>
        <dbReference type="ARBA" id="ARBA00022603"/>
    </source>
</evidence>
<evidence type="ECO:0000256" key="7">
    <source>
        <dbReference type="ARBA" id="ARBA00047942"/>
    </source>
</evidence>
<organism evidence="9 10">
    <name type="scientific">Shewanella denitrificans (strain OS217 / ATCC BAA-1090 / DSM 15013)</name>
    <dbReference type="NCBI Taxonomy" id="318161"/>
    <lineage>
        <taxon>Bacteria</taxon>
        <taxon>Pseudomonadati</taxon>
        <taxon>Pseudomonadota</taxon>
        <taxon>Gammaproteobacteria</taxon>
        <taxon>Alteromonadales</taxon>
        <taxon>Shewanellaceae</taxon>
        <taxon>Shewanella</taxon>
    </lineage>
</organism>
<keyword evidence="3" id="KW-0808">Transferase</keyword>
<dbReference type="GO" id="GO:0032259">
    <property type="term" value="P:methylation"/>
    <property type="evidence" value="ECO:0007669"/>
    <property type="project" value="UniProtKB-KW"/>
</dbReference>
<reference evidence="9 10" key="1">
    <citation type="submission" date="2006-03" db="EMBL/GenBank/DDBJ databases">
        <title>Complete sequence of Shewanella denitrificans OS217.</title>
        <authorList>
            <consortium name="US DOE Joint Genome Institute"/>
            <person name="Copeland A."/>
            <person name="Lucas S."/>
            <person name="Lapidus A."/>
            <person name="Barry K."/>
            <person name="Detter J.C."/>
            <person name="Glavina del Rio T."/>
            <person name="Hammon N."/>
            <person name="Israni S."/>
            <person name="Dalin E."/>
            <person name="Tice H."/>
            <person name="Pitluck S."/>
            <person name="Brettin T."/>
            <person name="Bruce D."/>
            <person name="Han C."/>
            <person name="Tapia R."/>
            <person name="Gilna P."/>
            <person name="Kiss H."/>
            <person name="Schmutz J."/>
            <person name="Larimer F."/>
            <person name="Land M."/>
            <person name="Hauser L."/>
            <person name="Kyrpides N."/>
            <person name="Lykidis A."/>
            <person name="Richardson P."/>
        </authorList>
    </citation>
    <scope>NUCLEOTIDE SEQUENCE [LARGE SCALE GENOMIC DNA]</scope>
    <source>
        <strain evidence="10">OS217 / ATCC BAA-1090 / DSM 15013</strain>
    </source>
</reference>
<keyword evidence="5" id="KW-0680">Restriction system</keyword>
<dbReference type="EC" id="2.1.1.72" evidence="1"/>
<evidence type="ECO:0000313" key="10">
    <source>
        <dbReference type="Proteomes" id="UP000001982"/>
    </source>
</evidence>
<gene>
    <name evidence="9" type="ordered locus">Sden_0308</name>
</gene>
<evidence type="ECO:0000313" key="9">
    <source>
        <dbReference type="EMBL" id="ABE53603.1"/>
    </source>
</evidence>
<evidence type="ECO:0000256" key="1">
    <source>
        <dbReference type="ARBA" id="ARBA00011900"/>
    </source>
</evidence>
<dbReference type="RefSeq" id="WP_011494770.1">
    <property type="nucleotide sequence ID" value="NC_007954.1"/>
</dbReference>
<evidence type="ECO:0000256" key="5">
    <source>
        <dbReference type="ARBA" id="ARBA00022747"/>
    </source>
</evidence>
<dbReference type="PROSITE" id="PS00092">
    <property type="entry name" value="N6_MTASE"/>
    <property type="match status" value="1"/>
</dbReference>
<name>Q12SH3_SHEDO</name>
<dbReference type="InterPro" id="IPR029063">
    <property type="entry name" value="SAM-dependent_MTases_sf"/>
</dbReference>
<comment type="catalytic activity">
    <reaction evidence="7">
        <text>a 2'-deoxyadenosine in DNA + S-adenosyl-L-methionine = an N(6)-methyl-2'-deoxyadenosine in DNA + S-adenosyl-L-homocysteine + H(+)</text>
        <dbReference type="Rhea" id="RHEA:15197"/>
        <dbReference type="Rhea" id="RHEA-COMP:12418"/>
        <dbReference type="Rhea" id="RHEA-COMP:12419"/>
        <dbReference type="ChEBI" id="CHEBI:15378"/>
        <dbReference type="ChEBI" id="CHEBI:57856"/>
        <dbReference type="ChEBI" id="CHEBI:59789"/>
        <dbReference type="ChEBI" id="CHEBI:90615"/>
        <dbReference type="ChEBI" id="CHEBI:90616"/>
        <dbReference type="EC" id="2.1.1.72"/>
    </reaction>
</comment>
<feature type="domain" description="Type II methyltransferase M.TaqI-like" evidence="8">
    <location>
        <begin position="430"/>
        <end position="690"/>
    </location>
</feature>
<sequence length="1086" mass="122683">MDIIFDIEVAKNHINNAILLVKNKASEAKVRDSFSQYLPQMFPEAPWWVKYHALGSEEHVKFHKNGKVRSGFVDTLIGATVIEYEKDLTVQTIFEAGYGQVKDYCASLLNKNHNKEIIIGVLSDTVRWHAYRISEVLPLSYIAGATTYGREHVVLEELEQVDLSRNADDALSLYYFLTRYLGREGARPLGAKTLSFDLGFESTFCAQHINAVRDIVTQAFESNKKYSDLIKKLWIDFVSYIGDSEDTKSFDEESYISELYMLTLAKLLCANVLESKALKSDNAEIESILNGSFFKAKGLTNLVEYDYFGWLNDTPYAIHLIPIAKDIQSDLRAYDFKSVPEEDLFGTLMAQLARRSHRILLGQEWTPAWLAQKVVKNVFDKLPENVDPLLVDMCCGSGAMVIEVVKQSKHRLMKLGVSASNGGMIRLSKAITGFDIDPLAVMLAKVSWVLAARDWFGGLDAGEIAIPIYHADSLFAVTPISKINDLKKEEKFHTLSLDNIEINLPAFLITPECRMLFEMIIDRGYEIAMYSADQEKSAITKKITDNMVNKLLNESSSVLSLADITSVKDFSHDLLNALDQLQRDGRNGIWAFVLRNSYRPGLVAGQFNGVVTNPPWLALSKVANNPYKNALRQRAENYGIKPEGSSHLHIEMATVFLLHAIERYLLENAVIGCILPDSVLNAHHHNLFRKGNYLNSHRAVTFDVNELWRIEKGTFKNEAIVLYGKKCKHESREFFDGKIVSPLSSSDLTFHNVQQGNRTAWTDKKVIGKAKFGLYNPASFNQGPDIMPRTLIFHDFTPGTQHTPKWKISPIDRTVSDFRYLVTQAKKHKHFTLNADSVSDTFIYDILLSNHLTPFGISTPAKGLLPILKVDNGTWESVSEIDLSSFSYGTYSAFKKIFKESRTTSAEFFDKLNTNRGKLVSQNIPTHGWLILYGAGGSNVCSTYIKSNAYSQNKLIIDQTLYWSHVQSEEEALYLTGLLNSEAVCLVIKEFQPRGAFGERHIHKLPIGATPPYNPMDIVHIEVVATTKQLMVDWDNFKKSIPDEIMQLLNPNSSSLSIRRRKIREKIKNLPSYPAYEQACRDLYGL</sequence>
<dbReference type="STRING" id="318161.Sden_0308"/>
<dbReference type="AlphaFoldDB" id="Q12SH3"/>
<dbReference type="InterPro" id="IPR050953">
    <property type="entry name" value="N4_N6_ade-DNA_methylase"/>
</dbReference>